<protein>
    <submittedName>
        <fullName evidence="2">Uncharacterized protein</fullName>
    </submittedName>
</protein>
<name>A0A4Y3WE37_NITWI</name>
<comment type="caution">
    <text evidence="2">The sequence shown here is derived from an EMBL/GenBank/DDBJ whole genome shotgun (WGS) entry which is preliminary data.</text>
</comment>
<dbReference type="Proteomes" id="UP000318825">
    <property type="component" value="Unassembled WGS sequence"/>
</dbReference>
<gene>
    <name evidence="2" type="ORF">NWI01_31740</name>
</gene>
<evidence type="ECO:0000313" key="3">
    <source>
        <dbReference type="Proteomes" id="UP000318825"/>
    </source>
</evidence>
<feature type="region of interest" description="Disordered" evidence="1">
    <location>
        <begin position="18"/>
        <end position="38"/>
    </location>
</feature>
<accession>A0A4Y3WE37</accession>
<evidence type="ECO:0000256" key="1">
    <source>
        <dbReference type="SAM" id="MobiDB-lite"/>
    </source>
</evidence>
<proteinExistence type="predicted"/>
<sequence length="69" mass="7240">MFSIDVFSLYRTRFISSGGEEDSAPCEEKAGISGPIDSTRGIEGPLEGLGWSSALNLTEAFSIGLKSGP</sequence>
<dbReference type="EMBL" id="BJNF01000099">
    <property type="protein sequence ID" value="GEC17282.1"/>
    <property type="molecule type" value="Genomic_DNA"/>
</dbReference>
<reference evidence="2 3" key="1">
    <citation type="submission" date="2019-06" db="EMBL/GenBank/DDBJ databases">
        <title>Whole genome shotgun sequence of Nitrobacter winogradskyi NBRC 14297.</title>
        <authorList>
            <person name="Hosoyama A."/>
            <person name="Uohara A."/>
            <person name="Ohji S."/>
            <person name="Ichikawa N."/>
        </authorList>
    </citation>
    <scope>NUCLEOTIDE SEQUENCE [LARGE SCALE GENOMIC DNA]</scope>
    <source>
        <strain evidence="2 3">NBRC 14297</strain>
    </source>
</reference>
<dbReference type="RefSeq" id="WP_141385024.1">
    <property type="nucleotide sequence ID" value="NZ_BJNF01000099.1"/>
</dbReference>
<evidence type="ECO:0000313" key="2">
    <source>
        <dbReference type="EMBL" id="GEC17282.1"/>
    </source>
</evidence>
<dbReference type="AlphaFoldDB" id="A0A4Y3WE37"/>
<organism evidence="2 3">
    <name type="scientific">Nitrobacter winogradskyi</name>
    <name type="common">Nitrobacter agilis</name>
    <dbReference type="NCBI Taxonomy" id="913"/>
    <lineage>
        <taxon>Bacteria</taxon>
        <taxon>Pseudomonadati</taxon>
        <taxon>Pseudomonadota</taxon>
        <taxon>Alphaproteobacteria</taxon>
        <taxon>Hyphomicrobiales</taxon>
        <taxon>Nitrobacteraceae</taxon>
        <taxon>Nitrobacter</taxon>
    </lineage>
</organism>